<dbReference type="Gene3D" id="1.20.5.170">
    <property type="match status" value="1"/>
</dbReference>
<dbReference type="PROSITE" id="PS50112">
    <property type="entry name" value="PAS"/>
    <property type="match status" value="1"/>
</dbReference>
<dbReference type="PANTHER" id="PTHR47429:SF2">
    <property type="entry name" value="PROTEIN TWIN LOV 1"/>
    <property type="match status" value="1"/>
</dbReference>
<dbReference type="SUPFAM" id="SSF55785">
    <property type="entry name" value="PYP-like sensor domain (PAS domain)"/>
    <property type="match status" value="1"/>
</dbReference>
<dbReference type="Proteomes" id="UP001530400">
    <property type="component" value="Unassembled WGS sequence"/>
</dbReference>
<dbReference type="InterPro" id="IPR035965">
    <property type="entry name" value="PAS-like_dom_sf"/>
</dbReference>
<dbReference type="CDD" id="cd00130">
    <property type="entry name" value="PAS"/>
    <property type="match status" value="1"/>
</dbReference>
<dbReference type="PANTHER" id="PTHR47429">
    <property type="entry name" value="PROTEIN TWIN LOV 1"/>
    <property type="match status" value="1"/>
</dbReference>
<dbReference type="PROSITE" id="PS50217">
    <property type="entry name" value="BZIP"/>
    <property type="match status" value="1"/>
</dbReference>
<organism evidence="7 8">
    <name type="scientific">Cyclotella atomus</name>
    <dbReference type="NCBI Taxonomy" id="382360"/>
    <lineage>
        <taxon>Eukaryota</taxon>
        <taxon>Sar</taxon>
        <taxon>Stramenopiles</taxon>
        <taxon>Ochrophyta</taxon>
        <taxon>Bacillariophyta</taxon>
        <taxon>Coscinodiscophyceae</taxon>
        <taxon>Thalassiosirophycidae</taxon>
        <taxon>Stephanodiscales</taxon>
        <taxon>Stephanodiscaceae</taxon>
        <taxon>Cyclotella</taxon>
    </lineage>
</organism>
<dbReference type="CDD" id="cd14809">
    <property type="entry name" value="bZIP_AUREO-like"/>
    <property type="match status" value="1"/>
</dbReference>
<dbReference type="EMBL" id="JALLPJ020000757">
    <property type="protein sequence ID" value="KAL3783644.1"/>
    <property type="molecule type" value="Genomic_DNA"/>
</dbReference>
<dbReference type="Pfam" id="PF13426">
    <property type="entry name" value="PAS_9"/>
    <property type="match status" value="1"/>
</dbReference>
<name>A0ABD3P7N0_9STRA</name>
<dbReference type="InterPro" id="IPR004827">
    <property type="entry name" value="bZIP"/>
</dbReference>
<evidence type="ECO:0008006" key="9">
    <source>
        <dbReference type="Google" id="ProtNLM"/>
    </source>
</evidence>
<feature type="domain" description="PAS" evidence="5">
    <location>
        <begin position="364"/>
        <end position="389"/>
    </location>
</feature>
<keyword evidence="2" id="KW-0288">FMN</keyword>
<evidence type="ECO:0000259" key="6">
    <source>
        <dbReference type="PROSITE" id="PS50217"/>
    </source>
</evidence>
<keyword evidence="1" id="KW-0285">Flavoprotein</keyword>
<evidence type="ECO:0000256" key="1">
    <source>
        <dbReference type="ARBA" id="ARBA00022630"/>
    </source>
</evidence>
<evidence type="ECO:0000313" key="7">
    <source>
        <dbReference type="EMBL" id="KAL3783644.1"/>
    </source>
</evidence>
<feature type="region of interest" description="Disordered" evidence="4">
    <location>
        <begin position="169"/>
        <end position="210"/>
    </location>
</feature>
<dbReference type="AlphaFoldDB" id="A0ABD3P7N0"/>
<protein>
    <recommendedName>
        <fullName evidence="9">LOV domain-containing protein</fullName>
    </recommendedName>
</protein>
<evidence type="ECO:0000256" key="4">
    <source>
        <dbReference type="SAM" id="MobiDB-lite"/>
    </source>
</evidence>
<dbReference type="Pfam" id="PF00170">
    <property type="entry name" value="bZIP_1"/>
    <property type="match status" value="1"/>
</dbReference>
<keyword evidence="8" id="KW-1185">Reference proteome</keyword>
<dbReference type="InterPro" id="IPR000014">
    <property type="entry name" value="PAS"/>
</dbReference>
<proteinExistence type="predicted"/>
<evidence type="ECO:0000256" key="2">
    <source>
        <dbReference type="ARBA" id="ARBA00022643"/>
    </source>
</evidence>
<comment type="caution">
    <text evidence="7">The sequence shown here is derived from an EMBL/GenBank/DDBJ whole genome shotgun (WGS) entry which is preliminary data.</text>
</comment>
<dbReference type="Gene3D" id="3.30.450.20">
    <property type="entry name" value="PAS domain"/>
    <property type="match status" value="1"/>
</dbReference>
<evidence type="ECO:0000313" key="8">
    <source>
        <dbReference type="Proteomes" id="UP001530400"/>
    </source>
</evidence>
<dbReference type="SUPFAM" id="SSF57959">
    <property type="entry name" value="Leucine zipper domain"/>
    <property type="match status" value="1"/>
</dbReference>
<sequence>MSPTAQIAHASLNHPASNSLSALESNYLAAQNESDEMMNNIMDNSLDFDLLAEYLLEDGGGIFDMGPEMSNQTDFGQQQEVGQVTPHSVDPTFADPLADAAEQLRQGGNNLPNSGDLANDLAHVQNMIAKQQQQQQQMKQAPQQPASVVKAAAPLPAYMQLPKQGQASLPFQNGNIRPLVSNNSLPQAKRSNVDNGAPTNGLNPMPSYASKSSVVQTSNSIYPRTYTATPSANSQALSAKAAAGQAQIDRRRERNRILARRTRLRKKFFFESLQKDVADLQHENAALKSIVRSRLKPEDAHAILSTCNANEKLPSIIHDGDMSDGGALDGDNAVKQLDKEDFNLIQSIQNSQQCFIITDPSLHDNPIVYASDDFFELTGYSQEEVLGRNCRFLQGTKTSPEKVATIRKAVSVGEDCNVTLINYTSKGEPFWNSLFIAALRDAENNIVNFIGVIVKVSGPEPSDPEYGKVLS</sequence>
<gene>
    <name evidence="7" type="ORF">ACHAWO_001778</name>
</gene>
<dbReference type="InterPro" id="IPR046347">
    <property type="entry name" value="bZIP_sf"/>
</dbReference>
<dbReference type="NCBIfam" id="TIGR00229">
    <property type="entry name" value="sensory_box"/>
    <property type="match status" value="1"/>
</dbReference>
<feature type="domain" description="BZIP" evidence="6">
    <location>
        <begin position="245"/>
        <end position="289"/>
    </location>
</feature>
<keyword evidence="3" id="KW-0157">Chromophore</keyword>
<accession>A0ABD3P7N0</accession>
<feature type="compositionally biased region" description="Polar residues" evidence="4">
    <location>
        <begin position="169"/>
        <end position="202"/>
    </location>
</feature>
<reference evidence="7 8" key="1">
    <citation type="submission" date="2024-10" db="EMBL/GenBank/DDBJ databases">
        <title>Updated reference genomes for cyclostephanoid diatoms.</title>
        <authorList>
            <person name="Roberts W.R."/>
            <person name="Alverson A.J."/>
        </authorList>
    </citation>
    <scope>NUCLEOTIDE SEQUENCE [LARGE SCALE GENOMIC DNA]</scope>
    <source>
        <strain evidence="7 8">AJA010-31</strain>
    </source>
</reference>
<evidence type="ECO:0000259" key="5">
    <source>
        <dbReference type="PROSITE" id="PS50112"/>
    </source>
</evidence>
<evidence type="ECO:0000256" key="3">
    <source>
        <dbReference type="ARBA" id="ARBA00022991"/>
    </source>
</evidence>